<keyword evidence="1" id="KW-0472">Membrane</keyword>
<dbReference type="EMBL" id="SMAN01000012">
    <property type="protein sequence ID" value="TCT20923.1"/>
    <property type="molecule type" value="Genomic_DNA"/>
</dbReference>
<comment type="caution">
    <text evidence="2">The sequence shown here is derived from an EMBL/GenBank/DDBJ whole genome shotgun (WGS) entry which is preliminary data.</text>
</comment>
<sequence length="162" mass="19331">MQKKKNHSAFQIVTTIIFILILLIMHYSLDRQGVPINDNRSMYLTGGLIFLTISWLYIITSLQINKKPRMLESHKWKFAPLFVGIISFFSILALFTFASFDLFSTLLDTWNALFYLIVVYFIILYFYFIMSFVYRFLETKKEVIHYTYFWSLLIILILVFAI</sequence>
<evidence type="ECO:0000313" key="2">
    <source>
        <dbReference type="EMBL" id="TCT20923.1"/>
    </source>
</evidence>
<keyword evidence="1" id="KW-0812">Transmembrane</keyword>
<evidence type="ECO:0000256" key="1">
    <source>
        <dbReference type="SAM" id="Phobius"/>
    </source>
</evidence>
<feature type="transmembrane region" description="Helical" evidence="1">
    <location>
        <begin position="143"/>
        <end position="161"/>
    </location>
</feature>
<reference evidence="2 3" key="1">
    <citation type="submission" date="2019-03" db="EMBL/GenBank/DDBJ databases">
        <title>Genomic Encyclopedia of Type Strains, Phase IV (KMG-IV): sequencing the most valuable type-strain genomes for metagenomic binning, comparative biology and taxonomic classification.</title>
        <authorList>
            <person name="Goeker M."/>
        </authorList>
    </citation>
    <scope>NUCLEOTIDE SEQUENCE [LARGE SCALE GENOMIC DNA]</scope>
    <source>
        <strain evidence="2 3">DSM 25894</strain>
    </source>
</reference>
<name>A0A4R3N1I5_9BACI</name>
<accession>A0A4R3N1I5</accession>
<dbReference type="AlphaFoldDB" id="A0A4R3N1I5"/>
<gene>
    <name evidence="2" type="ORF">EDD68_11251</name>
</gene>
<feature type="transmembrane region" description="Helical" evidence="1">
    <location>
        <begin position="41"/>
        <end position="60"/>
    </location>
</feature>
<feature type="transmembrane region" description="Helical" evidence="1">
    <location>
        <begin position="81"/>
        <end position="100"/>
    </location>
</feature>
<keyword evidence="1" id="KW-1133">Transmembrane helix</keyword>
<feature type="transmembrane region" description="Helical" evidence="1">
    <location>
        <begin position="112"/>
        <end position="136"/>
    </location>
</feature>
<organism evidence="2 3">
    <name type="scientific">Melghiribacillus thermohalophilus</name>
    <dbReference type="NCBI Taxonomy" id="1324956"/>
    <lineage>
        <taxon>Bacteria</taxon>
        <taxon>Bacillati</taxon>
        <taxon>Bacillota</taxon>
        <taxon>Bacilli</taxon>
        <taxon>Bacillales</taxon>
        <taxon>Bacillaceae</taxon>
        <taxon>Melghiribacillus</taxon>
    </lineage>
</organism>
<evidence type="ECO:0000313" key="3">
    <source>
        <dbReference type="Proteomes" id="UP000294650"/>
    </source>
</evidence>
<proteinExistence type="predicted"/>
<keyword evidence="3" id="KW-1185">Reference proteome</keyword>
<dbReference type="Proteomes" id="UP000294650">
    <property type="component" value="Unassembled WGS sequence"/>
</dbReference>
<feature type="transmembrane region" description="Helical" evidence="1">
    <location>
        <begin position="12"/>
        <end position="29"/>
    </location>
</feature>
<protein>
    <submittedName>
        <fullName evidence="2">Uncharacterized protein</fullName>
    </submittedName>
</protein>